<sequence>MEKKLTIAICTYNRVKLLLETMESLAMLNSIKKAEVLIVDNNSSDNTESEVAKFIQNANYEIRYINEKRQGLSFARNTAIEHSEGKYIAFLDDDAIPDSNWIESIIQFFEVNDEVYAVGGKIIPKFETERPSWLVEGLEYSYTIVDLGEERREYPGNLYPFGANMAFRRSVLEKYKFPTHLGRKGTTLISGEETWLFNKLKEENWEYCYIPNMVVKHFVPVERLEKDWVLKRFYFQGVTKKLMCTNRTENVKSVIEMFLKYIYTCVKGPFLQDEGEKLLNQCRQNSIRGFCNYFFKKSS</sequence>
<dbReference type="Proteomes" id="UP000184161">
    <property type="component" value="Unassembled WGS sequence"/>
</dbReference>
<feature type="domain" description="Glycosyltransferase 2-like" evidence="2">
    <location>
        <begin position="6"/>
        <end position="175"/>
    </location>
</feature>
<evidence type="ECO:0000256" key="1">
    <source>
        <dbReference type="ARBA" id="ARBA00006739"/>
    </source>
</evidence>
<evidence type="ECO:0000313" key="4">
    <source>
        <dbReference type="Proteomes" id="UP000184161"/>
    </source>
</evidence>
<dbReference type="CDD" id="cd00761">
    <property type="entry name" value="Glyco_tranf_GTA_type"/>
    <property type="match status" value="1"/>
</dbReference>
<dbReference type="AlphaFoldDB" id="A0A9X5ZE46"/>
<dbReference type="EMBL" id="MLYK01000029">
    <property type="protein sequence ID" value="OJS95486.1"/>
    <property type="molecule type" value="Genomic_DNA"/>
</dbReference>
<reference evidence="3 4" key="1">
    <citation type="submission" date="2016-10" db="EMBL/GenBank/DDBJ databases">
        <title>Draft Genome Sequence of one Bacillus cereus strain isolated from pooled breast milk.</title>
        <authorList>
            <person name="Woudstra C."/>
            <person name="Chamoin A."/>
            <person name="Gentil S."/>
            <person name="Rambeloson T."/>
            <person name="Delannoye S."/>
            <person name="Heinnekine J.A."/>
            <person name="Herbin S."/>
            <person name="Fach P."/>
        </authorList>
    </citation>
    <scope>NUCLEOTIDE SEQUENCE [LARGE SCALE GENOMIC DNA]</scope>
    <source>
        <strain evidence="3 4">16SBCL1279</strain>
    </source>
</reference>
<dbReference type="InterPro" id="IPR029044">
    <property type="entry name" value="Nucleotide-diphossugar_trans"/>
</dbReference>
<evidence type="ECO:0000259" key="2">
    <source>
        <dbReference type="Pfam" id="PF00535"/>
    </source>
</evidence>
<proteinExistence type="inferred from homology"/>
<accession>A0A9X5ZE46</accession>
<dbReference type="RefSeq" id="WP_065381930.1">
    <property type="nucleotide sequence ID" value="NZ_AP024504.2"/>
</dbReference>
<dbReference type="InterPro" id="IPR001173">
    <property type="entry name" value="Glyco_trans_2-like"/>
</dbReference>
<comment type="similarity">
    <text evidence="1">Belongs to the glycosyltransferase 2 family.</text>
</comment>
<dbReference type="Gene3D" id="3.90.550.10">
    <property type="entry name" value="Spore Coat Polysaccharide Biosynthesis Protein SpsA, Chain A"/>
    <property type="match status" value="1"/>
</dbReference>
<evidence type="ECO:0000313" key="3">
    <source>
        <dbReference type="EMBL" id="OJS95486.1"/>
    </source>
</evidence>
<dbReference type="SUPFAM" id="SSF53448">
    <property type="entry name" value="Nucleotide-diphospho-sugar transferases"/>
    <property type="match status" value="1"/>
</dbReference>
<gene>
    <name evidence="3" type="ORF">BKK64_13215</name>
</gene>
<dbReference type="Pfam" id="PF00535">
    <property type="entry name" value="Glycos_transf_2"/>
    <property type="match status" value="1"/>
</dbReference>
<name>A0A9X5ZE46_BACCE</name>
<dbReference type="PANTHER" id="PTHR22916">
    <property type="entry name" value="GLYCOSYLTRANSFERASE"/>
    <property type="match status" value="1"/>
</dbReference>
<protein>
    <recommendedName>
        <fullName evidence="2">Glycosyltransferase 2-like domain-containing protein</fullName>
    </recommendedName>
</protein>
<organism evidence="3 4">
    <name type="scientific">Bacillus cereus</name>
    <dbReference type="NCBI Taxonomy" id="1396"/>
    <lineage>
        <taxon>Bacteria</taxon>
        <taxon>Bacillati</taxon>
        <taxon>Bacillota</taxon>
        <taxon>Bacilli</taxon>
        <taxon>Bacillales</taxon>
        <taxon>Bacillaceae</taxon>
        <taxon>Bacillus</taxon>
        <taxon>Bacillus cereus group</taxon>
    </lineage>
</organism>
<comment type="caution">
    <text evidence="3">The sequence shown here is derived from an EMBL/GenBank/DDBJ whole genome shotgun (WGS) entry which is preliminary data.</text>
</comment>